<dbReference type="OMA" id="TRIHWSK"/>
<feature type="compositionally biased region" description="Basic and acidic residues" evidence="1">
    <location>
        <begin position="12"/>
        <end position="25"/>
    </location>
</feature>
<proteinExistence type="predicted"/>
<accession>A0A4U6WDQ9</accession>
<dbReference type="Proteomes" id="UP000298652">
    <property type="component" value="Chromosome 1"/>
</dbReference>
<protein>
    <submittedName>
        <fullName evidence="2">Uncharacterized protein</fullName>
    </submittedName>
</protein>
<dbReference type="EMBL" id="CM016552">
    <property type="protein sequence ID" value="TKW40064.1"/>
    <property type="molecule type" value="Genomic_DNA"/>
</dbReference>
<sequence length="99" mass="11679">MSMRLGVINSDFESRTEMDSPDDRHHGYRTPFPQGDALRVFHNVDNTFACPVYPTKRHRWRILNEVKDHVVGMTTSGPLRKDNKKWSYHCVMAWNDGWM</sequence>
<evidence type="ECO:0000313" key="2">
    <source>
        <dbReference type="EMBL" id="TKW40064.1"/>
    </source>
</evidence>
<organism evidence="2 3">
    <name type="scientific">Setaria viridis</name>
    <name type="common">Green bristlegrass</name>
    <name type="synonym">Setaria italica subsp. viridis</name>
    <dbReference type="NCBI Taxonomy" id="4556"/>
    <lineage>
        <taxon>Eukaryota</taxon>
        <taxon>Viridiplantae</taxon>
        <taxon>Streptophyta</taxon>
        <taxon>Embryophyta</taxon>
        <taxon>Tracheophyta</taxon>
        <taxon>Spermatophyta</taxon>
        <taxon>Magnoliopsida</taxon>
        <taxon>Liliopsida</taxon>
        <taxon>Poales</taxon>
        <taxon>Poaceae</taxon>
        <taxon>PACMAD clade</taxon>
        <taxon>Panicoideae</taxon>
        <taxon>Panicodae</taxon>
        <taxon>Paniceae</taxon>
        <taxon>Cenchrinae</taxon>
        <taxon>Setaria</taxon>
    </lineage>
</organism>
<evidence type="ECO:0000256" key="1">
    <source>
        <dbReference type="SAM" id="MobiDB-lite"/>
    </source>
</evidence>
<dbReference type="Gramene" id="TKW40064">
    <property type="protein sequence ID" value="TKW40064"/>
    <property type="gene ID" value="SEVIR_1G221500v2"/>
</dbReference>
<gene>
    <name evidence="2" type="ORF">SEVIR_1G221500v2</name>
</gene>
<reference evidence="2" key="1">
    <citation type="submission" date="2019-03" db="EMBL/GenBank/DDBJ databases">
        <title>WGS assembly of Setaria viridis.</title>
        <authorList>
            <person name="Huang P."/>
            <person name="Jenkins J."/>
            <person name="Grimwood J."/>
            <person name="Barry K."/>
            <person name="Healey A."/>
            <person name="Mamidi S."/>
            <person name="Sreedasyam A."/>
            <person name="Shu S."/>
            <person name="Feldman M."/>
            <person name="Wu J."/>
            <person name="Yu Y."/>
            <person name="Chen C."/>
            <person name="Johnson J."/>
            <person name="Rokhsar D."/>
            <person name="Baxter I."/>
            <person name="Schmutz J."/>
            <person name="Brutnell T."/>
            <person name="Kellogg E."/>
        </authorList>
    </citation>
    <scope>NUCLEOTIDE SEQUENCE [LARGE SCALE GENOMIC DNA]</scope>
</reference>
<name>A0A4U6WDQ9_SETVI</name>
<keyword evidence="3" id="KW-1185">Reference proteome</keyword>
<dbReference type="AlphaFoldDB" id="A0A4U6WDQ9"/>
<evidence type="ECO:0000313" key="3">
    <source>
        <dbReference type="Proteomes" id="UP000298652"/>
    </source>
</evidence>
<feature type="region of interest" description="Disordered" evidence="1">
    <location>
        <begin position="1"/>
        <end position="29"/>
    </location>
</feature>